<proteinExistence type="predicted"/>
<sequence>MPNEERLIELFADVFDRDDVITFSYEIISDGRYSQYNDEQNKELMGLVQNMWKYAVETNEVSQMRKRINTIIYKALKKNLEK</sequence>
<dbReference type="Proteomes" id="UP000494265">
    <property type="component" value="Unassembled WGS sequence"/>
</dbReference>
<gene>
    <name evidence="1" type="ORF">SY212_03210</name>
</gene>
<evidence type="ECO:0000313" key="1">
    <source>
        <dbReference type="EMBL" id="GET05291.1"/>
    </source>
</evidence>
<comment type="caution">
    <text evidence="1">The sequence shown here is derived from an EMBL/GenBank/DDBJ whole genome shotgun (WGS) entry which is preliminary data.</text>
</comment>
<accession>A0A6F9XJ49</accession>
<reference evidence="1" key="1">
    <citation type="submission" date="2019-10" db="EMBL/GenBank/DDBJ databases">
        <title>Lactobacillus agilis SY212 Whole Genome Sequencing Project.</title>
        <authorList>
            <person name="Suzuki S."/>
            <person name="Endo A."/>
            <person name="Maeno S."/>
            <person name="Shiwa Y."/>
            <person name="Matsutani M."/>
            <person name="Kajikawa A."/>
        </authorList>
    </citation>
    <scope>NUCLEOTIDE SEQUENCE</scope>
    <source>
        <strain evidence="1">SY212</strain>
    </source>
</reference>
<protein>
    <submittedName>
        <fullName evidence="1">Uncharacterized protein</fullName>
    </submittedName>
</protein>
<name>A0A6F9XJ49_9LACO</name>
<dbReference type="EMBL" id="BLAM01000054">
    <property type="protein sequence ID" value="GET05291.1"/>
    <property type="molecule type" value="Genomic_DNA"/>
</dbReference>
<organism evidence="1">
    <name type="scientific">Ligilactobacillus agilis</name>
    <dbReference type="NCBI Taxonomy" id="1601"/>
    <lineage>
        <taxon>Bacteria</taxon>
        <taxon>Bacillati</taxon>
        <taxon>Bacillota</taxon>
        <taxon>Bacilli</taxon>
        <taxon>Lactobacillales</taxon>
        <taxon>Lactobacillaceae</taxon>
        <taxon>Ligilactobacillus</taxon>
    </lineage>
</organism>
<dbReference type="AlphaFoldDB" id="A0A6F9XJ49"/>